<reference evidence="2" key="1">
    <citation type="submission" date="2012-07" db="EMBL/GenBank/DDBJ databases">
        <title>Genome of the Chinese tree shrew, a rising model animal genetically related to primates.</title>
        <authorList>
            <person name="Zhang G."/>
            <person name="Fan Y."/>
            <person name="Yao Y."/>
            <person name="Huang Z."/>
        </authorList>
    </citation>
    <scope>NUCLEOTIDE SEQUENCE [LARGE SCALE GENOMIC DNA]</scope>
</reference>
<organism evidence="1 2">
    <name type="scientific">Tupaia chinensis</name>
    <name type="common">Chinese tree shrew</name>
    <name type="synonym">Tupaia belangeri chinensis</name>
    <dbReference type="NCBI Taxonomy" id="246437"/>
    <lineage>
        <taxon>Eukaryota</taxon>
        <taxon>Metazoa</taxon>
        <taxon>Chordata</taxon>
        <taxon>Craniata</taxon>
        <taxon>Vertebrata</taxon>
        <taxon>Euteleostomi</taxon>
        <taxon>Mammalia</taxon>
        <taxon>Eutheria</taxon>
        <taxon>Euarchontoglires</taxon>
        <taxon>Scandentia</taxon>
        <taxon>Tupaiidae</taxon>
        <taxon>Tupaia</taxon>
    </lineage>
</organism>
<accession>L9L0B3</accession>
<dbReference type="InterPro" id="IPR045860">
    <property type="entry name" value="Snake_toxin-like_sf"/>
</dbReference>
<evidence type="ECO:0000313" key="2">
    <source>
        <dbReference type="Proteomes" id="UP000011518"/>
    </source>
</evidence>
<dbReference type="AlphaFoldDB" id="L9L0B3"/>
<dbReference type="STRING" id="246437.L9L0B3"/>
<protein>
    <submittedName>
        <fullName evidence="1">Uncharacterized protein</fullName>
    </submittedName>
</protein>
<dbReference type="SUPFAM" id="SSF57302">
    <property type="entry name" value="Snake toxin-like"/>
    <property type="match status" value="1"/>
</dbReference>
<keyword evidence="2" id="KW-1185">Reference proteome</keyword>
<reference evidence="2" key="2">
    <citation type="journal article" date="2013" name="Nat. Commun.">
        <title>Genome of the Chinese tree shrew.</title>
        <authorList>
            <person name="Fan Y."/>
            <person name="Huang Z.Y."/>
            <person name="Cao C.C."/>
            <person name="Chen C.S."/>
            <person name="Chen Y.X."/>
            <person name="Fan D.D."/>
            <person name="He J."/>
            <person name="Hou H.L."/>
            <person name="Hu L."/>
            <person name="Hu X.T."/>
            <person name="Jiang X.T."/>
            <person name="Lai R."/>
            <person name="Lang Y.S."/>
            <person name="Liang B."/>
            <person name="Liao S.G."/>
            <person name="Mu D."/>
            <person name="Ma Y.Y."/>
            <person name="Niu Y.Y."/>
            <person name="Sun X.Q."/>
            <person name="Xia J.Q."/>
            <person name="Xiao J."/>
            <person name="Xiong Z.Q."/>
            <person name="Xu L."/>
            <person name="Yang L."/>
            <person name="Zhang Y."/>
            <person name="Zhao W."/>
            <person name="Zhao X.D."/>
            <person name="Zheng Y.T."/>
            <person name="Zhou J.M."/>
            <person name="Zhu Y.B."/>
            <person name="Zhang G.J."/>
            <person name="Wang J."/>
            <person name="Yao Y.G."/>
        </authorList>
    </citation>
    <scope>NUCLEOTIDE SEQUENCE [LARGE SCALE GENOMIC DNA]</scope>
</reference>
<gene>
    <name evidence="1" type="ORF">TREES_T100007563</name>
</gene>
<evidence type="ECO:0000313" key="1">
    <source>
        <dbReference type="EMBL" id="ELW66832.1"/>
    </source>
</evidence>
<feature type="non-terminal residue" evidence="1">
    <location>
        <position position="1"/>
    </location>
</feature>
<dbReference type="InParanoid" id="L9L0B3"/>
<name>L9L0B3_TUPCH</name>
<proteinExistence type="predicted"/>
<dbReference type="EMBL" id="KB320636">
    <property type="protein sequence ID" value="ELW66832.1"/>
    <property type="molecule type" value="Genomic_DNA"/>
</dbReference>
<dbReference type="Proteomes" id="UP000011518">
    <property type="component" value="Unassembled WGS sequence"/>
</dbReference>
<sequence>LSFVFLTVSWEIRIEDLEEKNVDEFSSSGFKCPTCFAVKRRRCDTELKWCAADKIKCVEFSGIVNTGISDIAVEMKRCIRADLCKEMITSYMGFPIANESRSCKSAIRGGASSRPPTPLFFLLFLGKLLY</sequence>
<dbReference type="Gene3D" id="2.10.60.10">
    <property type="entry name" value="CD59"/>
    <property type="match status" value="1"/>
</dbReference>